<feature type="compositionally biased region" description="Low complexity" evidence="11">
    <location>
        <begin position="19"/>
        <end position="38"/>
    </location>
</feature>
<evidence type="ECO:0000256" key="6">
    <source>
        <dbReference type="ARBA" id="ARBA00022723"/>
    </source>
</evidence>
<dbReference type="GO" id="GO:0016740">
    <property type="term" value="F:transferase activity"/>
    <property type="evidence" value="ECO:0007669"/>
    <property type="project" value="UniProtKB-KW"/>
</dbReference>
<dbReference type="EC" id="2.7.1.180" evidence="2"/>
<feature type="region of interest" description="Disordered" evidence="11">
    <location>
        <begin position="1"/>
        <end position="64"/>
    </location>
</feature>
<keyword evidence="7" id="KW-0274">FAD</keyword>
<evidence type="ECO:0000256" key="5">
    <source>
        <dbReference type="ARBA" id="ARBA00022679"/>
    </source>
</evidence>
<keyword evidence="5" id="KW-0808">Transferase</keyword>
<evidence type="ECO:0000256" key="8">
    <source>
        <dbReference type="ARBA" id="ARBA00022842"/>
    </source>
</evidence>
<reference evidence="12" key="1">
    <citation type="submission" date="2021-02" db="EMBL/GenBank/DDBJ databases">
        <authorList>
            <person name="Dougan E. K."/>
            <person name="Rhodes N."/>
            <person name="Thang M."/>
            <person name="Chan C."/>
        </authorList>
    </citation>
    <scope>NUCLEOTIDE SEQUENCE</scope>
</reference>
<evidence type="ECO:0000256" key="2">
    <source>
        <dbReference type="ARBA" id="ARBA00011955"/>
    </source>
</evidence>
<dbReference type="PANTHER" id="PTHR30040">
    <property type="entry name" value="THIAMINE BIOSYNTHESIS LIPOPROTEIN APBE"/>
    <property type="match status" value="1"/>
</dbReference>
<dbReference type="EMBL" id="CAJNDS010002775">
    <property type="protein sequence ID" value="CAE7592427.1"/>
    <property type="molecule type" value="Genomic_DNA"/>
</dbReference>
<evidence type="ECO:0000256" key="4">
    <source>
        <dbReference type="ARBA" id="ARBA00022630"/>
    </source>
</evidence>
<dbReference type="Gene3D" id="3.10.520.10">
    <property type="entry name" value="ApbE-like domains"/>
    <property type="match status" value="1"/>
</dbReference>
<dbReference type="SUPFAM" id="SSF143631">
    <property type="entry name" value="ApbE-like"/>
    <property type="match status" value="1"/>
</dbReference>
<organism evidence="12 13">
    <name type="scientific">Symbiodinium natans</name>
    <dbReference type="NCBI Taxonomy" id="878477"/>
    <lineage>
        <taxon>Eukaryota</taxon>
        <taxon>Sar</taxon>
        <taxon>Alveolata</taxon>
        <taxon>Dinophyceae</taxon>
        <taxon>Suessiales</taxon>
        <taxon>Symbiodiniaceae</taxon>
        <taxon>Symbiodinium</taxon>
    </lineage>
</organism>
<evidence type="ECO:0000256" key="1">
    <source>
        <dbReference type="ARBA" id="ARBA00001946"/>
    </source>
</evidence>
<keyword evidence="4" id="KW-0285">Flavoprotein</keyword>
<name>A0A812UQB8_9DINO</name>
<dbReference type="OrthoDB" id="5985at2759"/>
<dbReference type="PANTHER" id="PTHR30040:SF2">
    <property type="entry name" value="FAD:PROTEIN FMN TRANSFERASE"/>
    <property type="match status" value="1"/>
</dbReference>
<gene>
    <name evidence="12" type="primary">apbE</name>
    <name evidence="12" type="ORF">SNAT2548_LOCUS33724</name>
</gene>
<dbReference type="GO" id="GO:0046872">
    <property type="term" value="F:metal ion binding"/>
    <property type="evidence" value="ECO:0007669"/>
    <property type="project" value="UniProtKB-KW"/>
</dbReference>
<keyword evidence="8" id="KW-0460">Magnesium</keyword>
<dbReference type="AlphaFoldDB" id="A0A812UQB8"/>
<keyword evidence="6" id="KW-0479">Metal-binding</keyword>
<comment type="cofactor">
    <cofactor evidence="1">
        <name>Mg(2+)</name>
        <dbReference type="ChEBI" id="CHEBI:18420"/>
    </cofactor>
</comment>
<evidence type="ECO:0000313" key="12">
    <source>
        <dbReference type="EMBL" id="CAE7592427.1"/>
    </source>
</evidence>
<evidence type="ECO:0000256" key="3">
    <source>
        <dbReference type="ARBA" id="ARBA00016337"/>
    </source>
</evidence>
<proteinExistence type="predicted"/>
<comment type="catalytic activity">
    <reaction evidence="10">
        <text>L-threonyl-[protein] + FAD = FMN-L-threonyl-[protein] + AMP + H(+)</text>
        <dbReference type="Rhea" id="RHEA:36847"/>
        <dbReference type="Rhea" id="RHEA-COMP:11060"/>
        <dbReference type="Rhea" id="RHEA-COMP:11061"/>
        <dbReference type="ChEBI" id="CHEBI:15378"/>
        <dbReference type="ChEBI" id="CHEBI:30013"/>
        <dbReference type="ChEBI" id="CHEBI:57692"/>
        <dbReference type="ChEBI" id="CHEBI:74257"/>
        <dbReference type="ChEBI" id="CHEBI:456215"/>
        <dbReference type="EC" id="2.7.1.180"/>
    </reaction>
</comment>
<dbReference type="Proteomes" id="UP000604046">
    <property type="component" value="Unassembled WGS sequence"/>
</dbReference>
<dbReference type="InterPro" id="IPR003374">
    <property type="entry name" value="ApbE-like_sf"/>
</dbReference>
<evidence type="ECO:0000256" key="9">
    <source>
        <dbReference type="ARBA" id="ARBA00031306"/>
    </source>
</evidence>
<accession>A0A812UQB8</accession>
<evidence type="ECO:0000313" key="13">
    <source>
        <dbReference type="Proteomes" id="UP000604046"/>
    </source>
</evidence>
<evidence type="ECO:0000256" key="10">
    <source>
        <dbReference type="ARBA" id="ARBA00048540"/>
    </source>
</evidence>
<evidence type="ECO:0000256" key="7">
    <source>
        <dbReference type="ARBA" id="ARBA00022827"/>
    </source>
</evidence>
<evidence type="ECO:0000256" key="11">
    <source>
        <dbReference type="SAM" id="MobiDB-lite"/>
    </source>
</evidence>
<dbReference type="Pfam" id="PF02424">
    <property type="entry name" value="ApbE"/>
    <property type="match status" value="1"/>
</dbReference>
<keyword evidence="13" id="KW-1185">Reference proteome</keyword>
<protein>
    <recommendedName>
        <fullName evidence="3">FAD:protein FMN transferase</fullName>
        <ecNumber evidence="2">2.7.1.180</ecNumber>
    </recommendedName>
    <alternativeName>
        <fullName evidence="9">Flavin transferase</fullName>
    </alternativeName>
</protein>
<comment type="caution">
    <text evidence="12">The sequence shown here is derived from an EMBL/GenBank/DDBJ whole genome shotgun (WGS) entry which is preliminary data.</text>
</comment>
<sequence>MGSGGSTSKSHEVPPSPPKEGTAGPAAAAAPQAAPAPKADGETSASQVVGGAWTKPKGPSPDDEKVVAEWKADGRLFVLEGVWCAVPYKVTVINTGGVEAPEATAQKTLDDVATEVEKTFSHFIEDSEVSAINKLAADTVHVPSEAMKQVLNIVSTINRMTRGVFDPAILPLTQHYKKNQCPASPDLIARSKWSSFKITDEGLMKTNAEAMMDLCGLAKGWAIDQMSQKLKDAGFTASYVDWGGDIKVTGQHPTGRNWTAAVLEPYPLDGNLVE</sequence>
<dbReference type="InterPro" id="IPR024932">
    <property type="entry name" value="ApbE"/>
</dbReference>